<evidence type="ECO:0000256" key="2">
    <source>
        <dbReference type="ARBA" id="ARBA00007317"/>
    </source>
</evidence>
<dbReference type="PANTHER" id="PTHR43178:SF5">
    <property type="entry name" value="LIPOAMIDE ACYLTRANSFERASE COMPONENT OF BRANCHED-CHAIN ALPHA-KETO ACID DEHYDROGENASE COMPLEX, MITOCHONDRIAL"/>
    <property type="match status" value="1"/>
</dbReference>
<dbReference type="Proteomes" id="UP001216579">
    <property type="component" value="Unassembled WGS sequence"/>
</dbReference>
<evidence type="ECO:0000256" key="5">
    <source>
        <dbReference type="ARBA" id="ARBA00023315"/>
    </source>
</evidence>
<comment type="similarity">
    <text evidence="2 6">Belongs to the 2-oxoacid dehydrogenase family.</text>
</comment>
<evidence type="ECO:0000313" key="10">
    <source>
        <dbReference type="Proteomes" id="UP001216579"/>
    </source>
</evidence>
<feature type="domain" description="2-oxoacid dehydrogenase acyltransferase catalytic" evidence="7">
    <location>
        <begin position="155"/>
        <end position="370"/>
    </location>
</feature>
<protein>
    <recommendedName>
        <fullName evidence="6">Dihydrolipoamide acetyltransferase component of pyruvate dehydrogenase complex</fullName>
        <ecNumber evidence="6">2.3.1.-</ecNumber>
    </recommendedName>
</protein>
<evidence type="ECO:0000256" key="6">
    <source>
        <dbReference type="RuleBase" id="RU003423"/>
    </source>
</evidence>
<dbReference type="InterPro" id="IPR000089">
    <property type="entry name" value="Biotin_lipoyl"/>
</dbReference>
<evidence type="ECO:0000256" key="1">
    <source>
        <dbReference type="ARBA" id="ARBA00001938"/>
    </source>
</evidence>
<proteinExistence type="inferred from homology"/>
<dbReference type="Gene3D" id="2.40.50.100">
    <property type="match status" value="1"/>
</dbReference>
<evidence type="ECO:0000256" key="4">
    <source>
        <dbReference type="ARBA" id="ARBA00022823"/>
    </source>
</evidence>
<dbReference type="InterPro" id="IPR003016">
    <property type="entry name" value="2-oxoA_DH_lipoyl-BS"/>
</dbReference>
<accession>A0ABT5ZKC5</accession>
<feature type="domain" description="Lipoyl-binding" evidence="8">
    <location>
        <begin position="4"/>
        <end position="59"/>
    </location>
</feature>
<dbReference type="InterPro" id="IPR023213">
    <property type="entry name" value="CAT-like_dom_sf"/>
</dbReference>
<evidence type="ECO:0000313" key="9">
    <source>
        <dbReference type="EMBL" id="MDF3290283.1"/>
    </source>
</evidence>
<keyword evidence="5 6" id="KW-0012">Acyltransferase</keyword>
<dbReference type="PANTHER" id="PTHR43178">
    <property type="entry name" value="DIHYDROLIPOAMIDE ACETYLTRANSFERASE COMPONENT OF PYRUVATE DEHYDROGENASE COMPLEX"/>
    <property type="match status" value="1"/>
</dbReference>
<comment type="caution">
    <text evidence="9">The sequence shown here is derived from an EMBL/GenBank/DDBJ whole genome shotgun (WGS) entry which is preliminary data.</text>
</comment>
<sequence length="372" mass="40140">MPDVTVPKLNSNDASYTLVEWLAPEGHRVSEGEAVAVIETSKATTDLGATHSGVLRHHAAPMQQIAPGEVIGALLSEEEYARQPVTVGSERAASAHEPEVVITRPAAELMARHVVSEESVRGLGKRIVRRSDIEAMVERGDLSGGSSVDGVEIRALSAGQRAVAVNVAKSHRGIPSAFTVIKVYGDGLIRARQRVAEGTSEFLGLVEFVVRAIARQRADFPEVFADLRADSTLSIAPGAHVGVTVDVGRGLYLPIVRDAAEKSLPEISGMLMEFRVKALRGRFSEADLTGGNIALAVHVETDVVDARPIIFPGHVCVLSLCSMQEELHRTTEGSIETRSFFNLGLTYDHRVINGRESMRFLQAVKRDLESLS</sequence>
<dbReference type="SUPFAM" id="SSF51230">
    <property type="entry name" value="Single hybrid motif"/>
    <property type="match status" value="1"/>
</dbReference>
<dbReference type="Pfam" id="PF00198">
    <property type="entry name" value="2-oxoacid_dh"/>
    <property type="match status" value="1"/>
</dbReference>
<keyword evidence="3 6" id="KW-0808">Transferase</keyword>
<dbReference type="CDD" id="cd06849">
    <property type="entry name" value="lipoyl_domain"/>
    <property type="match status" value="1"/>
</dbReference>
<name>A0ABT5ZKC5_9ACTN</name>
<dbReference type="InterPro" id="IPR001078">
    <property type="entry name" value="2-oxoacid_DH_actylTfrase"/>
</dbReference>
<dbReference type="InterPro" id="IPR011053">
    <property type="entry name" value="Single_hybrid_motif"/>
</dbReference>
<comment type="cofactor">
    <cofactor evidence="1 6">
        <name>(R)-lipoate</name>
        <dbReference type="ChEBI" id="CHEBI:83088"/>
    </cofactor>
</comment>
<dbReference type="SUPFAM" id="SSF52777">
    <property type="entry name" value="CoA-dependent acyltransferases"/>
    <property type="match status" value="1"/>
</dbReference>
<organism evidence="9 10">
    <name type="scientific">Streptomyces silvisoli</name>
    <dbReference type="NCBI Taxonomy" id="3034235"/>
    <lineage>
        <taxon>Bacteria</taxon>
        <taxon>Bacillati</taxon>
        <taxon>Actinomycetota</taxon>
        <taxon>Actinomycetes</taxon>
        <taxon>Kitasatosporales</taxon>
        <taxon>Streptomycetaceae</taxon>
        <taxon>Streptomyces</taxon>
    </lineage>
</organism>
<evidence type="ECO:0000259" key="7">
    <source>
        <dbReference type="Pfam" id="PF00198"/>
    </source>
</evidence>
<keyword evidence="4 6" id="KW-0450">Lipoyl</keyword>
<dbReference type="Pfam" id="PF00364">
    <property type="entry name" value="Biotin_lipoyl"/>
    <property type="match status" value="1"/>
</dbReference>
<dbReference type="Gene3D" id="3.30.559.10">
    <property type="entry name" value="Chloramphenicol acetyltransferase-like domain"/>
    <property type="match status" value="1"/>
</dbReference>
<evidence type="ECO:0000259" key="8">
    <source>
        <dbReference type="Pfam" id="PF00364"/>
    </source>
</evidence>
<dbReference type="InterPro" id="IPR050743">
    <property type="entry name" value="2-oxoacid_DH_E2_comp"/>
</dbReference>
<gene>
    <name evidence="9" type="ORF">P3G67_13720</name>
</gene>
<dbReference type="PROSITE" id="PS00189">
    <property type="entry name" value="LIPOYL"/>
    <property type="match status" value="1"/>
</dbReference>
<keyword evidence="10" id="KW-1185">Reference proteome</keyword>
<reference evidence="9 10" key="1">
    <citation type="submission" date="2023-03" db="EMBL/GenBank/DDBJ databases">
        <title>Draft genome sequence of Streptomyces sp. RB6PN23 isolated from peat swamp forest in Thailand.</title>
        <authorList>
            <person name="Klaysubun C."/>
            <person name="Duangmal K."/>
        </authorList>
    </citation>
    <scope>NUCLEOTIDE SEQUENCE [LARGE SCALE GENOMIC DNA]</scope>
    <source>
        <strain evidence="9 10">RB6PN23</strain>
    </source>
</reference>
<dbReference type="EC" id="2.3.1.-" evidence="6"/>
<evidence type="ECO:0000256" key="3">
    <source>
        <dbReference type="ARBA" id="ARBA00022679"/>
    </source>
</evidence>
<dbReference type="EMBL" id="JARJBC010000007">
    <property type="protein sequence ID" value="MDF3290283.1"/>
    <property type="molecule type" value="Genomic_DNA"/>
</dbReference>
<dbReference type="RefSeq" id="WP_276093720.1">
    <property type="nucleotide sequence ID" value="NZ_JARJBC010000007.1"/>
</dbReference>